<keyword evidence="1" id="KW-1133">Transmembrane helix</keyword>
<evidence type="ECO:0000256" key="1">
    <source>
        <dbReference type="SAM" id="Phobius"/>
    </source>
</evidence>
<evidence type="ECO:0000313" key="3">
    <source>
        <dbReference type="Proteomes" id="UP000287155"/>
    </source>
</evidence>
<sequence>MLRAQNKNLAQQALREVLGSRLFWLMVAGGVLLDLAGGGTQAFYLAGVILLSLFILRSLLFSPHLFFPPGPLSSTQDELRRLREEVRRLRRGR</sequence>
<reference evidence="2 3" key="1">
    <citation type="journal article" date="2019" name="Extremophiles">
        <title>Biogeography of thermophiles and predominance of Thermus scotoductus in domestic water heaters.</title>
        <authorList>
            <person name="Wilpiszeski R.L."/>
            <person name="Zhang Z."/>
            <person name="House C.H."/>
        </authorList>
    </citation>
    <scope>NUCLEOTIDE SEQUENCE [LARGE SCALE GENOMIC DNA]</scope>
    <source>
        <strain evidence="2 3">14_S14</strain>
    </source>
</reference>
<dbReference type="AlphaFoldDB" id="A0A430UQY9"/>
<feature type="transmembrane region" description="Helical" evidence="1">
    <location>
        <begin position="21"/>
        <end position="37"/>
    </location>
</feature>
<dbReference type="RefSeq" id="WP_014511017.1">
    <property type="nucleotide sequence ID" value="NZ_PEMJ01000378.1"/>
</dbReference>
<keyword evidence="1" id="KW-0472">Membrane</keyword>
<feature type="transmembrane region" description="Helical" evidence="1">
    <location>
        <begin position="43"/>
        <end position="60"/>
    </location>
</feature>
<evidence type="ECO:0000313" key="2">
    <source>
        <dbReference type="EMBL" id="RTI10564.1"/>
    </source>
</evidence>
<name>A0A430UQY9_THESC</name>
<protein>
    <submittedName>
        <fullName evidence="2">Uncharacterized protein</fullName>
    </submittedName>
</protein>
<organism evidence="2 3">
    <name type="scientific">Thermus scotoductus</name>
    <dbReference type="NCBI Taxonomy" id="37636"/>
    <lineage>
        <taxon>Bacteria</taxon>
        <taxon>Thermotogati</taxon>
        <taxon>Deinococcota</taxon>
        <taxon>Deinococci</taxon>
        <taxon>Thermales</taxon>
        <taxon>Thermaceae</taxon>
        <taxon>Thermus</taxon>
    </lineage>
</organism>
<accession>A0A430UQY9</accession>
<dbReference type="Proteomes" id="UP000287155">
    <property type="component" value="Unassembled WGS sequence"/>
</dbReference>
<dbReference type="EMBL" id="PEMJ01000378">
    <property type="protein sequence ID" value="RTI10564.1"/>
    <property type="molecule type" value="Genomic_DNA"/>
</dbReference>
<proteinExistence type="predicted"/>
<keyword evidence="1" id="KW-0812">Transmembrane</keyword>
<gene>
    <name evidence="2" type="ORF">CSW27_14115</name>
</gene>
<comment type="caution">
    <text evidence="2">The sequence shown here is derived from an EMBL/GenBank/DDBJ whole genome shotgun (WGS) entry which is preliminary data.</text>
</comment>